<dbReference type="Proteomes" id="UP001264176">
    <property type="component" value="Segment"/>
</dbReference>
<keyword evidence="3" id="KW-1185">Reference proteome</keyword>
<proteinExistence type="predicted"/>
<dbReference type="EMBL" id="OM141115">
    <property type="protein sequence ID" value="UUB84590.1"/>
    <property type="molecule type" value="Genomic_RNA"/>
</dbReference>
<reference evidence="2" key="1">
    <citation type="journal article" date="2022" name="Arch. Virol.">
        <title>Identification of a novel vitivirus from pineapple in Reunion Island.</title>
        <authorList>
            <person name="Masse D."/>
            <person name="Filloux D."/>
            <person name="Candresse T."/>
            <person name="Massart S."/>
            <person name="Marais A."/>
            <person name="Verdin E."/>
            <person name="Cassam N."/>
            <person name="Fernandez E."/>
            <person name="Roumagnac P."/>
            <person name="Teycheney P.Y."/>
            <person name="Lefeuvre P."/>
            <person name="Lett J.M."/>
        </authorList>
    </citation>
    <scope>NUCLEOTIDE SEQUENCE</scope>
    <source>
        <strain evidence="2">16-1</strain>
    </source>
</reference>
<evidence type="ECO:0000313" key="2">
    <source>
        <dbReference type="EMBL" id="UUB84590.1"/>
    </source>
</evidence>
<dbReference type="Pfam" id="PF05515">
    <property type="entry name" value="Viral_NABP"/>
    <property type="match status" value="1"/>
</dbReference>
<sequence length="117" mass="13196">MEQSPSSSGGAGKPNHYLGNSKSAAKRRANRHGICRACGKGLPHECNRKTTRARTDVLEYVKMGPTRFRTERTHSWANSLLYKDLYSAGRTDIVWFEIVYGRINKLEPVIFELTGPK</sequence>
<dbReference type="InterPro" id="IPR008891">
    <property type="entry name" value="Viral_NABP"/>
</dbReference>
<protein>
    <submittedName>
        <fullName evidence="2">RNA-binding protein</fullName>
    </submittedName>
</protein>
<evidence type="ECO:0000256" key="1">
    <source>
        <dbReference type="SAM" id="MobiDB-lite"/>
    </source>
</evidence>
<organism evidence="2 3">
    <name type="scientific">Pineapple vitivirus A</name>
    <dbReference type="NCBI Taxonomy" id="2967992"/>
    <lineage>
        <taxon>Viruses</taxon>
        <taxon>Riboviria</taxon>
        <taxon>Orthornavirae</taxon>
        <taxon>Kitrinoviricota</taxon>
        <taxon>Alsuviricetes</taxon>
        <taxon>Tymovirales</taxon>
        <taxon>Betaflexiviridae</taxon>
        <taxon>Trivirinae</taxon>
        <taxon>Vitivirus</taxon>
        <taxon>Vitivirus ananasae</taxon>
    </lineage>
</organism>
<feature type="region of interest" description="Disordered" evidence="1">
    <location>
        <begin position="1"/>
        <end position="25"/>
    </location>
</feature>
<evidence type="ECO:0000313" key="3">
    <source>
        <dbReference type="Proteomes" id="UP001264176"/>
    </source>
</evidence>
<name>A0AAE9N5S5_9VIRU</name>
<accession>A0AAE9N5S5</accession>